<evidence type="ECO:0000313" key="2">
    <source>
        <dbReference type="EMBL" id="GAT22533.1"/>
    </source>
</evidence>
<reference evidence="3" key="2">
    <citation type="submission" date="2016-02" db="EMBL/GenBank/DDBJ databases">
        <title>Genome sequencing of Aspergillus luchuensis NBRC 4314.</title>
        <authorList>
            <person name="Yamada O."/>
        </authorList>
    </citation>
    <scope>NUCLEOTIDE SEQUENCE [LARGE SCALE GENOMIC DNA]</scope>
    <source>
        <strain evidence="3">RIB 2604</strain>
    </source>
</reference>
<dbReference type="VEuPathDB" id="FungiDB:ASPFODRAFT_125774"/>
<name>A0A146FAG2_ASPKA</name>
<sequence>MDGIPPSASFDSNFGLNDEPIPNSELDASADWLMWQLFNSQIPADYLDTILPFKTLKYAPNTPRKFQPSHTSD</sequence>
<feature type="region of interest" description="Disordered" evidence="1">
    <location>
        <begin position="1"/>
        <end position="21"/>
    </location>
</feature>
<organism evidence="2 3">
    <name type="scientific">Aspergillus kawachii</name>
    <name type="common">White koji mold</name>
    <name type="synonym">Aspergillus awamori var. kawachi</name>
    <dbReference type="NCBI Taxonomy" id="1069201"/>
    <lineage>
        <taxon>Eukaryota</taxon>
        <taxon>Fungi</taxon>
        <taxon>Dikarya</taxon>
        <taxon>Ascomycota</taxon>
        <taxon>Pezizomycotina</taxon>
        <taxon>Eurotiomycetes</taxon>
        <taxon>Eurotiomycetidae</taxon>
        <taxon>Eurotiales</taxon>
        <taxon>Aspergillaceae</taxon>
        <taxon>Aspergillus</taxon>
        <taxon>Aspergillus subgen. Circumdati</taxon>
    </lineage>
</organism>
<evidence type="ECO:0000256" key="1">
    <source>
        <dbReference type="SAM" id="MobiDB-lite"/>
    </source>
</evidence>
<dbReference type="EMBL" id="BCWF01000015">
    <property type="protein sequence ID" value="GAT22533.1"/>
    <property type="molecule type" value="Genomic_DNA"/>
</dbReference>
<protein>
    <submittedName>
        <fullName evidence="2">Uncharacterized protein</fullName>
    </submittedName>
</protein>
<gene>
    <name evidence="2" type="ORF">RIB2604_01505690</name>
</gene>
<dbReference type="Proteomes" id="UP000075230">
    <property type="component" value="Unassembled WGS sequence"/>
</dbReference>
<dbReference type="AlphaFoldDB" id="A0A146FAG2"/>
<reference evidence="2 3" key="1">
    <citation type="journal article" date="2016" name="DNA Res.">
        <title>Genome sequence of Aspergillus luchuensis NBRC 4314.</title>
        <authorList>
            <person name="Yamada O."/>
            <person name="Machida M."/>
            <person name="Hosoyama A."/>
            <person name="Goto M."/>
            <person name="Takahashi T."/>
            <person name="Futagami T."/>
            <person name="Yamagata Y."/>
            <person name="Takeuchi M."/>
            <person name="Kobayashi T."/>
            <person name="Koike H."/>
            <person name="Abe K."/>
            <person name="Asai K."/>
            <person name="Arita M."/>
            <person name="Fujita N."/>
            <person name="Fukuda K."/>
            <person name="Higa K."/>
            <person name="Horikawa H."/>
            <person name="Ishikawa T."/>
            <person name="Jinno K."/>
            <person name="Kato Y."/>
            <person name="Kirimura K."/>
            <person name="Mizutani O."/>
            <person name="Nakasone K."/>
            <person name="Sano M."/>
            <person name="Shiraishi Y."/>
            <person name="Tsukahara M."/>
            <person name="Gomi K."/>
        </authorList>
    </citation>
    <scope>NUCLEOTIDE SEQUENCE [LARGE SCALE GENOMIC DNA]</scope>
    <source>
        <strain evidence="2 3">RIB 2604</strain>
    </source>
</reference>
<evidence type="ECO:0000313" key="3">
    <source>
        <dbReference type="Proteomes" id="UP000075230"/>
    </source>
</evidence>
<accession>A0A146FAG2</accession>
<comment type="caution">
    <text evidence="2">The sequence shown here is derived from an EMBL/GenBank/DDBJ whole genome shotgun (WGS) entry which is preliminary data.</text>
</comment>
<proteinExistence type="predicted"/>